<dbReference type="PANTHER" id="PTHR34145">
    <property type="entry name" value="OS02G0105600 PROTEIN"/>
    <property type="match status" value="1"/>
</dbReference>
<organism evidence="3">
    <name type="scientific">Davidia involucrata</name>
    <name type="common">Dove tree</name>
    <dbReference type="NCBI Taxonomy" id="16924"/>
    <lineage>
        <taxon>Eukaryota</taxon>
        <taxon>Viridiplantae</taxon>
        <taxon>Streptophyta</taxon>
        <taxon>Embryophyta</taxon>
        <taxon>Tracheophyta</taxon>
        <taxon>Spermatophyta</taxon>
        <taxon>Magnoliopsida</taxon>
        <taxon>eudicotyledons</taxon>
        <taxon>Gunneridae</taxon>
        <taxon>Pentapetalae</taxon>
        <taxon>asterids</taxon>
        <taxon>Cornales</taxon>
        <taxon>Nyssaceae</taxon>
        <taxon>Davidia</taxon>
    </lineage>
</organism>
<dbReference type="Gene3D" id="3.80.10.10">
    <property type="entry name" value="Ribonuclease Inhibitor"/>
    <property type="match status" value="1"/>
</dbReference>
<dbReference type="PANTHER" id="PTHR34145:SF28">
    <property type="entry name" value="F-BOX DOMAIN-CONTAINING PROTEIN"/>
    <property type="match status" value="1"/>
</dbReference>
<dbReference type="EMBL" id="GHES01037107">
    <property type="protein sequence ID" value="MPA67666.1"/>
    <property type="molecule type" value="Transcribed_RNA"/>
</dbReference>
<dbReference type="Pfam" id="PF00646">
    <property type="entry name" value="F-box"/>
    <property type="match status" value="1"/>
</dbReference>
<dbReference type="InterPro" id="IPR001810">
    <property type="entry name" value="F-box_dom"/>
</dbReference>
<proteinExistence type="predicted"/>
<dbReference type="SUPFAM" id="SSF81383">
    <property type="entry name" value="F-box domain"/>
    <property type="match status" value="1"/>
</dbReference>
<dbReference type="Pfam" id="PF23622">
    <property type="entry name" value="LRR_At1g61320_AtMIF1"/>
    <property type="match status" value="1"/>
</dbReference>
<evidence type="ECO:0000313" key="3">
    <source>
        <dbReference type="EMBL" id="MPA67666.1"/>
    </source>
</evidence>
<gene>
    <name evidence="3" type="ORF">Din_037107</name>
</gene>
<reference evidence="3" key="1">
    <citation type="submission" date="2019-08" db="EMBL/GenBank/DDBJ databases">
        <title>Reference gene set and small RNA set construction with multiple tissues from Davidia involucrata Baill.</title>
        <authorList>
            <person name="Yang H."/>
            <person name="Zhou C."/>
            <person name="Li G."/>
            <person name="Wang J."/>
            <person name="Gao P."/>
            <person name="Wang M."/>
            <person name="Wang R."/>
            <person name="Zhao Y."/>
        </authorList>
    </citation>
    <scope>NUCLEOTIDE SEQUENCE</scope>
    <source>
        <tissue evidence="3">Mixed with DoveR01_LX</tissue>
    </source>
</reference>
<dbReference type="InterPro" id="IPR036047">
    <property type="entry name" value="F-box-like_dom_sf"/>
</dbReference>
<evidence type="ECO:0000259" key="1">
    <source>
        <dbReference type="Pfam" id="PF00646"/>
    </source>
</evidence>
<accession>A0A5B7BHG7</accession>
<dbReference type="InterPro" id="IPR055357">
    <property type="entry name" value="LRR_At1g61320_AtMIF1"/>
</dbReference>
<dbReference type="SUPFAM" id="SSF52047">
    <property type="entry name" value="RNI-like"/>
    <property type="match status" value="1"/>
</dbReference>
<feature type="domain" description="F-box" evidence="1">
    <location>
        <begin position="18"/>
        <end position="52"/>
    </location>
</feature>
<sequence>MGRQQKAAKLRRENDQLIELPDGILSTIISLLTLKESVKTSVLSKSWRFIWTCHPDLQFDSVSTLGSKTYSNNISNCQSELDRQVQRCKFIEQVDHLMHQRCKGTRIDSFTIHFHLGKDSASHIDWWISCAVTKGVENIDLDLSEWCSFKVDHACSTAFKQYEFPFWLFAVPGKKCTVKHLRLASCNLCTPPSSNSLTSLITVELQDVNISDQQLENLLSSCLFLEELSLQQCKDFVNLKFVGPSLRLKLLSITNCFRLKKIEIYAKNLVTFEYTGHLITFCFKNAPRLAEAFLSFTGKSRLDGVTYSLTRFASDLPQLETLNLLSVLAMKTLKLPEDVPTFTNIKQLVLTVYPFDDEDKLYWISYILKAFPWLHKLQLNLFCPSFIKQQKEIERILPECPHRHLTELEINGFYGNQHEVDLMKYLLDNLVELKVLVVSPCQKIYKGVNSWVYEEASSWYKKRMESFSVWLHAVVPPTVHLKIW</sequence>
<feature type="domain" description="At1g61320/AtMIF1 LRR" evidence="2">
    <location>
        <begin position="104"/>
        <end position="448"/>
    </location>
</feature>
<dbReference type="InterPro" id="IPR032675">
    <property type="entry name" value="LRR_dom_sf"/>
</dbReference>
<protein>
    <submittedName>
        <fullName evidence="3">Uncharacterized protein</fullName>
    </submittedName>
</protein>
<dbReference type="AlphaFoldDB" id="A0A5B7BHG7"/>
<evidence type="ECO:0000259" key="2">
    <source>
        <dbReference type="Pfam" id="PF23622"/>
    </source>
</evidence>
<dbReference type="InterPro" id="IPR053772">
    <property type="entry name" value="At1g61320/At1g61330-like"/>
</dbReference>
<name>A0A5B7BHG7_DAVIN</name>